<protein>
    <submittedName>
        <fullName evidence="2">Zinc finger, CCHC-type</fullName>
    </submittedName>
</protein>
<gene>
    <name evidence="2" type="ORF">Tci_567625</name>
</gene>
<organism evidence="2">
    <name type="scientific">Tanacetum cinerariifolium</name>
    <name type="common">Dalmatian daisy</name>
    <name type="synonym">Chrysanthemum cinerariifolium</name>
    <dbReference type="NCBI Taxonomy" id="118510"/>
    <lineage>
        <taxon>Eukaryota</taxon>
        <taxon>Viridiplantae</taxon>
        <taxon>Streptophyta</taxon>
        <taxon>Embryophyta</taxon>
        <taxon>Tracheophyta</taxon>
        <taxon>Spermatophyta</taxon>
        <taxon>Magnoliopsida</taxon>
        <taxon>eudicotyledons</taxon>
        <taxon>Gunneridae</taxon>
        <taxon>Pentapetalae</taxon>
        <taxon>asterids</taxon>
        <taxon>campanulids</taxon>
        <taxon>Asterales</taxon>
        <taxon>Asteraceae</taxon>
        <taxon>Asteroideae</taxon>
        <taxon>Anthemideae</taxon>
        <taxon>Anthemidinae</taxon>
        <taxon>Tanacetum</taxon>
    </lineage>
</organism>
<evidence type="ECO:0000313" key="2">
    <source>
        <dbReference type="EMBL" id="GEZ95652.1"/>
    </source>
</evidence>
<accession>A0A699IYB7</accession>
<sequence>KFDESSKGVIICLYVDDMPIIGIDQVQVDLTKEFLSLRFSMKDMGEVDVILAHLDNNFPLNEDIKIAEEVKYGEFRRPFPKNGGNGDKYRVGPPGYYTHVDNRPPFGETKPSLEELMNKHIKESTRKRNENE</sequence>
<proteinExistence type="predicted"/>
<feature type="non-terminal residue" evidence="2">
    <location>
        <position position="1"/>
    </location>
</feature>
<feature type="compositionally biased region" description="Basic and acidic residues" evidence="1">
    <location>
        <begin position="111"/>
        <end position="132"/>
    </location>
</feature>
<dbReference type="EMBL" id="BKCJ010347416">
    <property type="protein sequence ID" value="GEZ95652.1"/>
    <property type="molecule type" value="Genomic_DNA"/>
</dbReference>
<feature type="region of interest" description="Disordered" evidence="1">
    <location>
        <begin position="99"/>
        <end position="132"/>
    </location>
</feature>
<reference evidence="2" key="1">
    <citation type="journal article" date="2019" name="Sci. Rep.">
        <title>Draft genome of Tanacetum cinerariifolium, the natural source of mosquito coil.</title>
        <authorList>
            <person name="Yamashiro T."/>
            <person name="Shiraishi A."/>
            <person name="Satake H."/>
            <person name="Nakayama K."/>
        </authorList>
    </citation>
    <scope>NUCLEOTIDE SEQUENCE</scope>
</reference>
<dbReference type="AlphaFoldDB" id="A0A699IYB7"/>
<name>A0A699IYB7_TANCI</name>
<comment type="caution">
    <text evidence="2">The sequence shown here is derived from an EMBL/GenBank/DDBJ whole genome shotgun (WGS) entry which is preliminary data.</text>
</comment>
<evidence type="ECO:0000256" key="1">
    <source>
        <dbReference type="SAM" id="MobiDB-lite"/>
    </source>
</evidence>